<gene>
    <name evidence="4" type="ORF">KUCA_T00004564001</name>
</gene>
<dbReference type="FunFam" id="3.30.830.10:FF:000031">
    <property type="entry name" value="Putative zinc metalloprotease"/>
    <property type="match status" value="1"/>
</dbReference>
<reference evidence="4" key="2">
    <citation type="submission" date="2014-02" db="EMBL/GenBank/DDBJ databases">
        <title>Complete DNA sequence of /Kuraishia capsulata/ illustrates novel genomic features among budding yeasts (/Saccharomycotina/).</title>
        <authorList>
            <person name="Morales L."/>
            <person name="Noel B."/>
            <person name="Porcel B."/>
            <person name="Marcet-Houben M."/>
            <person name="Hullo M-F."/>
            <person name="Sacerdot C."/>
            <person name="Tekaia F."/>
            <person name="Leh-Louis V."/>
            <person name="Despons L."/>
            <person name="Khanna V."/>
            <person name="Aury J-M."/>
            <person name="Barbe V."/>
            <person name="Couloux A."/>
            <person name="Labadie K."/>
            <person name="Pelletier E."/>
            <person name="Souciet J-L."/>
            <person name="Boekhout T."/>
            <person name="Gabaldon T."/>
            <person name="Wincker P."/>
            <person name="Dujon B."/>
        </authorList>
    </citation>
    <scope>NUCLEOTIDE SEQUENCE</scope>
    <source>
        <strain evidence="4">CBS 1993</strain>
    </source>
</reference>
<evidence type="ECO:0000259" key="2">
    <source>
        <dbReference type="Pfam" id="PF00675"/>
    </source>
</evidence>
<feature type="region of interest" description="Disordered" evidence="1">
    <location>
        <begin position="1027"/>
        <end position="1079"/>
    </location>
</feature>
<evidence type="ECO:0000313" key="5">
    <source>
        <dbReference type="Proteomes" id="UP000019384"/>
    </source>
</evidence>
<evidence type="ECO:0000256" key="1">
    <source>
        <dbReference type="SAM" id="MobiDB-lite"/>
    </source>
</evidence>
<dbReference type="FunFam" id="3.30.830.10:FF:000015">
    <property type="entry name" value="Putative zinc metalloprotease"/>
    <property type="match status" value="1"/>
</dbReference>
<feature type="compositionally biased region" description="Acidic residues" evidence="1">
    <location>
        <begin position="1043"/>
        <end position="1071"/>
    </location>
</feature>
<evidence type="ECO:0000313" key="4">
    <source>
        <dbReference type="EMBL" id="CDK28581.1"/>
    </source>
</evidence>
<sequence length="1079" mass="121388">MLKGLIWGRSSFGSLRNFSMFEKIFDGAGAASGLSKQTSFKVDYAPTSITKWRSSRTGLQVTYINQASPIVNGYFAVATEIHNDSGCPHTLEHLIFMGSKKYPYKGLLDVLGNLAYSSTNAWTGTDQTVYTLTTAGWDGFKMLLPIYLDHVLNPTLTDDACYTEVYHIDGEAKEKGVVFSEMQAIETSSSFLATLASQRALYKKSGYRSETGGLTENLRTLTNDDIRHYHKSMYRPDNLCIILTGSVDEDELISIMEKFDNELPPISTIPQKRPFIESPVDLPPSSSITETVEFPDKDESSGEILLAWIGPDGMDLLMNQAVDVLGEYLTNSSIALLRKAFVEIENPLAVSVEYYTDDFVRTGLNLYFSSVPTEKLADLSQSVLSLLKEHTAPEKFDLVRVRDVLDQMKLKFIYSAEVNPDIFSNIAISEFLYGNVDGSDLPKLAKDLKELDELYNWTAEQWCAALNEYFVENKCAILLGKPSEKLYKTLKKTNKELLKERKEVNGKEGLERLKKRLEQAQKMNDAPIPDEILLKFGQPDPEKIHFNITTSVGAGLNKDVPQDGAHPAYKHIQEDSPKNLPLYFDFERIPSEFLAVNVLLSSTAVPTELLPYLDVMSSIFSLPLVTEDGTEIPFEQVVKQLKKETVSTNMRLSYKSHLDEMVDVEIVVQREKYSNAVDWFYKLFYQTKFDETRIRVYLEKLVKGLPDLKRSGTDMLDSIFARTVFTERSTKKSTDFLFTENFWKEKLSLIENGKYSEIEAELETVRKALFEPSNMRILIVGEVENIKNPVSEWSKFLTLNTSTSLQEIPRSFNFLSDAGLKLEKKAYLIEAPGSESTYLHSVHRIPTDYLHADGPAISLAAAYLQAVEGPFWRGIRGTGLAYGANVYKEPEHGQLVFSIYRGADAQKAFEVAKTIVNDYSSGKTKIDRMSMNGAISSIVNGIANSESNYYTAAYYKFFDDALVKRGPEYNKFLLKNLRKLTEEDLLRVFTKYFVPLFESKTSTVFACVNPAKSSALRQNLEKVHGYEVSVEQLPNAEENGSGSEEDEDDESASDTDTDDDDETDSDSDSNSESESAAKI</sequence>
<protein>
    <recommendedName>
        <fullName evidence="6">Mitochondrial presequence protease</fullName>
    </recommendedName>
</protein>
<dbReference type="Pfam" id="PF00675">
    <property type="entry name" value="Peptidase_M16"/>
    <property type="match status" value="1"/>
</dbReference>
<dbReference type="AlphaFoldDB" id="W6MPM8"/>
<dbReference type="GeneID" id="34521959"/>
<dbReference type="Gene3D" id="3.30.830.10">
    <property type="entry name" value="Metalloenzyme, LuxS/M16 peptidase-like"/>
    <property type="match status" value="4"/>
</dbReference>
<dbReference type="STRING" id="1382522.W6MPM8"/>
<dbReference type="InterPro" id="IPR011765">
    <property type="entry name" value="Pept_M16_N"/>
</dbReference>
<dbReference type="OrthoDB" id="4953at2759"/>
<dbReference type="SUPFAM" id="SSF63411">
    <property type="entry name" value="LuxS/MPP-like metallohydrolase"/>
    <property type="match status" value="4"/>
</dbReference>
<dbReference type="PANTHER" id="PTHR43016:SF16">
    <property type="entry name" value="METALLOPROTEASE, PUTATIVE (AFU_ORTHOLOGUE AFUA_4G07610)-RELATED"/>
    <property type="match status" value="1"/>
</dbReference>
<proteinExistence type="predicted"/>
<keyword evidence="5" id="KW-1185">Reference proteome</keyword>
<dbReference type="Pfam" id="PF05193">
    <property type="entry name" value="Peptidase_M16_C"/>
    <property type="match status" value="1"/>
</dbReference>
<feature type="domain" description="Peptidase M16 N-terminal" evidence="2">
    <location>
        <begin position="81"/>
        <end position="171"/>
    </location>
</feature>
<reference evidence="4" key="1">
    <citation type="submission" date="2013-12" db="EMBL/GenBank/DDBJ databases">
        <authorList>
            <person name="Genoscope - CEA"/>
        </authorList>
    </citation>
    <scope>NUCLEOTIDE SEQUENCE</scope>
    <source>
        <strain evidence="4">CBS 1993</strain>
    </source>
</reference>
<feature type="domain" description="Peptidase M16 C-terminal" evidence="3">
    <location>
        <begin position="221"/>
        <end position="391"/>
    </location>
</feature>
<dbReference type="InterPro" id="IPR011249">
    <property type="entry name" value="Metalloenz_LuxS/M16"/>
</dbReference>
<evidence type="ECO:0000259" key="3">
    <source>
        <dbReference type="Pfam" id="PF05193"/>
    </source>
</evidence>
<dbReference type="GO" id="GO:0046872">
    <property type="term" value="F:metal ion binding"/>
    <property type="evidence" value="ECO:0007669"/>
    <property type="project" value="InterPro"/>
</dbReference>
<dbReference type="RefSeq" id="XP_022460571.1">
    <property type="nucleotide sequence ID" value="XM_022601312.1"/>
</dbReference>
<evidence type="ECO:0008006" key="6">
    <source>
        <dbReference type="Google" id="ProtNLM"/>
    </source>
</evidence>
<dbReference type="PANTHER" id="PTHR43016">
    <property type="entry name" value="PRESEQUENCE PROTEASE"/>
    <property type="match status" value="1"/>
</dbReference>
<dbReference type="MEROPS" id="M16.A04"/>
<name>W6MPM8_9ASCO</name>
<dbReference type="Proteomes" id="UP000019384">
    <property type="component" value="Unassembled WGS sequence"/>
</dbReference>
<accession>W6MPM8</accession>
<dbReference type="InterPro" id="IPR007863">
    <property type="entry name" value="Peptidase_M16_C"/>
</dbReference>
<dbReference type="HOGENOM" id="CLU_006065_0_0_1"/>
<organism evidence="4 5">
    <name type="scientific">Kuraishia capsulata CBS 1993</name>
    <dbReference type="NCBI Taxonomy" id="1382522"/>
    <lineage>
        <taxon>Eukaryota</taxon>
        <taxon>Fungi</taxon>
        <taxon>Dikarya</taxon>
        <taxon>Ascomycota</taxon>
        <taxon>Saccharomycotina</taxon>
        <taxon>Pichiomycetes</taxon>
        <taxon>Pichiales</taxon>
        <taxon>Pichiaceae</taxon>
        <taxon>Kuraishia</taxon>
    </lineage>
</organism>
<dbReference type="EMBL" id="HG793129">
    <property type="protein sequence ID" value="CDK28581.1"/>
    <property type="molecule type" value="Genomic_DNA"/>
</dbReference>